<dbReference type="PANTHER" id="PTHR13292">
    <property type="entry name" value="AUTOPHAGY-RELATED PROTEIN 101"/>
    <property type="match status" value="1"/>
</dbReference>
<dbReference type="WBParaSite" id="ASIM_0001353001-mRNA-1">
    <property type="protein sequence ID" value="ASIM_0001353001-mRNA-1"/>
    <property type="gene ID" value="ASIM_0001353001"/>
</dbReference>
<accession>A0A0M3JYK3</accession>
<dbReference type="EMBL" id="UYRR01031284">
    <property type="protein sequence ID" value="VDK48549.1"/>
    <property type="molecule type" value="Genomic_DNA"/>
</dbReference>
<dbReference type="GO" id="GO:0019901">
    <property type="term" value="F:protein kinase binding"/>
    <property type="evidence" value="ECO:0007669"/>
    <property type="project" value="TreeGrafter"/>
</dbReference>
<evidence type="ECO:0000313" key="5">
    <source>
        <dbReference type="Proteomes" id="UP000267096"/>
    </source>
</evidence>
<reference evidence="4 5" key="2">
    <citation type="submission" date="2018-11" db="EMBL/GenBank/DDBJ databases">
        <authorList>
            <consortium name="Pathogen Informatics"/>
        </authorList>
    </citation>
    <scope>NUCLEOTIDE SEQUENCE [LARGE SCALE GENOMIC DNA]</scope>
</reference>
<reference evidence="6" key="1">
    <citation type="submission" date="2017-02" db="UniProtKB">
        <authorList>
            <consortium name="WormBaseParasite"/>
        </authorList>
    </citation>
    <scope>IDENTIFICATION</scope>
</reference>
<evidence type="ECO:0000256" key="3">
    <source>
        <dbReference type="ARBA" id="ARBA00023006"/>
    </source>
</evidence>
<dbReference type="PANTHER" id="PTHR13292:SF0">
    <property type="entry name" value="AUTOPHAGY-RELATED PROTEIN 101"/>
    <property type="match status" value="1"/>
</dbReference>
<protein>
    <recommendedName>
        <fullName evidence="2">Autophagy-related protein 101</fullName>
    </recommendedName>
</protein>
<comment type="similarity">
    <text evidence="1">Belongs to the ATG101 family.</text>
</comment>
<evidence type="ECO:0000256" key="1">
    <source>
        <dbReference type="ARBA" id="ARBA00007130"/>
    </source>
</evidence>
<dbReference type="AlphaFoldDB" id="A0A0M3JYK3"/>
<sequence length="249" mass="28456">MNARNQQFQLTVDLRQVRDAVSAVFHTLLLHRSIGKFQYKAESNYQLGSIGVEEVDCEFVDLTYVRVNSAKLISKIKDEVDAFCVDVSKAAGCGADMNTLQSKSPSHITHGTPLLSARIALEFYQRRKRQWPLPEDQVPWEVWQLQLDIVDVRETEYFERMRENVAESLSELVISTCSAINRSQYLPKMPTKSELTNVFDDTFSDCQPYLFRIVRHPLHTGDKRSETSTFLTSSGLSAVKKLLKDSLLF</sequence>
<evidence type="ECO:0000313" key="4">
    <source>
        <dbReference type="EMBL" id="VDK48549.1"/>
    </source>
</evidence>
<dbReference type="GO" id="GO:1990316">
    <property type="term" value="C:Atg1/ULK1 kinase complex"/>
    <property type="evidence" value="ECO:0007669"/>
    <property type="project" value="TreeGrafter"/>
</dbReference>
<dbReference type="OrthoDB" id="10259639at2759"/>
<gene>
    <name evidence="4" type="ORF">ASIM_LOCUS12958</name>
</gene>
<dbReference type="GO" id="GO:0000407">
    <property type="term" value="C:phagophore assembly site"/>
    <property type="evidence" value="ECO:0007669"/>
    <property type="project" value="TreeGrafter"/>
</dbReference>
<dbReference type="InterPro" id="IPR012445">
    <property type="entry name" value="ATG101"/>
</dbReference>
<dbReference type="Pfam" id="PF07855">
    <property type="entry name" value="ATG101"/>
    <property type="match status" value="1"/>
</dbReference>
<evidence type="ECO:0000313" key="6">
    <source>
        <dbReference type="WBParaSite" id="ASIM_0001353001-mRNA-1"/>
    </source>
</evidence>
<dbReference type="Proteomes" id="UP000267096">
    <property type="component" value="Unassembled WGS sequence"/>
</dbReference>
<name>A0A0M3JYK3_ANISI</name>
<proteinExistence type="inferred from homology"/>
<dbReference type="GO" id="GO:0000045">
    <property type="term" value="P:autophagosome assembly"/>
    <property type="evidence" value="ECO:0007669"/>
    <property type="project" value="TreeGrafter"/>
</dbReference>
<keyword evidence="3" id="KW-0072">Autophagy</keyword>
<evidence type="ECO:0000256" key="2">
    <source>
        <dbReference type="ARBA" id="ARBA00018874"/>
    </source>
</evidence>
<organism evidence="6">
    <name type="scientific">Anisakis simplex</name>
    <name type="common">Herring worm</name>
    <dbReference type="NCBI Taxonomy" id="6269"/>
    <lineage>
        <taxon>Eukaryota</taxon>
        <taxon>Metazoa</taxon>
        <taxon>Ecdysozoa</taxon>
        <taxon>Nematoda</taxon>
        <taxon>Chromadorea</taxon>
        <taxon>Rhabditida</taxon>
        <taxon>Spirurina</taxon>
        <taxon>Ascaridomorpha</taxon>
        <taxon>Ascaridoidea</taxon>
        <taxon>Anisakidae</taxon>
        <taxon>Anisakis</taxon>
        <taxon>Anisakis simplex complex</taxon>
    </lineage>
</organism>
<keyword evidence="5" id="KW-1185">Reference proteome</keyword>